<dbReference type="Proteomes" id="UP000054097">
    <property type="component" value="Unassembled WGS sequence"/>
</dbReference>
<evidence type="ECO:0000256" key="1">
    <source>
        <dbReference type="SAM" id="Phobius"/>
    </source>
</evidence>
<evidence type="ECO:0000313" key="3">
    <source>
        <dbReference type="Proteomes" id="UP000054097"/>
    </source>
</evidence>
<dbReference type="HOGENOM" id="CLU_094318_0_0_1"/>
<feature type="transmembrane region" description="Helical" evidence="1">
    <location>
        <begin position="21"/>
        <end position="43"/>
    </location>
</feature>
<reference evidence="2 3" key="1">
    <citation type="submission" date="2014-04" db="EMBL/GenBank/DDBJ databases">
        <authorList>
            <consortium name="DOE Joint Genome Institute"/>
            <person name="Kuo A."/>
            <person name="Zuccaro A."/>
            <person name="Kohler A."/>
            <person name="Nagy L.G."/>
            <person name="Floudas D."/>
            <person name="Copeland A."/>
            <person name="Barry K.W."/>
            <person name="Cichocki N."/>
            <person name="Veneault-Fourrey C."/>
            <person name="LaButti K."/>
            <person name="Lindquist E.A."/>
            <person name="Lipzen A."/>
            <person name="Lundell T."/>
            <person name="Morin E."/>
            <person name="Murat C."/>
            <person name="Sun H."/>
            <person name="Tunlid A."/>
            <person name="Henrissat B."/>
            <person name="Grigoriev I.V."/>
            <person name="Hibbett D.S."/>
            <person name="Martin F."/>
            <person name="Nordberg H.P."/>
            <person name="Cantor M.N."/>
            <person name="Hua S.X."/>
        </authorList>
    </citation>
    <scope>NUCLEOTIDE SEQUENCE [LARGE SCALE GENOMIC DNA]</scope>
    <source>
        <strain evidence="2 3">MAFF 305830</strain>
    </source>
</reference>
<keyword evidence="3" id="KW-1185">Reference proteome</keyword>
<reference evidence="3" key="2">
    <citation type="submission" date="2015-01" db="EMBL/GenBank/DDBJ databases">
        <title>Evolutionary Origins and Diversification of the Mycorrhizal Mutualists.</title>
        <authorList>
            <consortium name="DOE Joint Genome Institute"/>
            <consortium name="Mycorrhizal Genomics Consortium"/>
            <person name="Kohler A."/>
            <person name="Kuo A."/>
            <person name="Nagy L.G."/>
            <person name="Floudas D."/>
            <person name="Copeland A."/>
            <person name="Barry K.W."/>
            <person name="Cichocki N."/>
            <person name="Veneault-Fourrey C."/>
            <person name="LaButti K."/>
            <person name="Lindquist E.A."/>
            <person name="Lipzen A."/>
            <person name="Lundell T."/>
            <person name="Morin E."/>
            <person name="Murat C."/>
            <person name="Riley R."/>
            <person name="Ohm R."/>
            <person name="Sun H."/>
            <person name="Tunlid A."/>
            <person name="Henrissat B."/>
            <person name="Grigoriev I.V."/>
            <person name="Hibbett D.S."/>
            <person name="Martin F."/>
        </authorList>
    </citation>
    <scope>NUCLEOTIDE SEQUENCE [LARGE SCALE GENOMIC DNA]</scope>
    <source>
        <strain evidence="3">MAFF 305830</strain>
    </source>
</reference>
<dbReference type="EMBL" id="KN824281">
    <property type="protein sequence ID" value="KIM31676.1"/>
    <property type="molecule type" value="Genomic_DNA"/>
</dbReference>
<evidence type="ECO:0000313" key="2">
    <source>
        <dbReference type="EMBL" id="KIM31676.1"/>
    </source>
</evidence>
<feature type="transmembrane region" description="Helical" evidence="1">
    <location>
        <begin position="107"/>
        <end position="125"/>
    </location>
</feature>
<feature type="transmembrane region" description="Helical" evidence="1">
    <location>
        <begin position="145"/>
        <end position="166"/>
    </location>
</feature>
<dbReference type="AlphaFoldDB" id="A0A0C3BJN7"/>
<feature type="transmembrane region" description="Helical" evidence="1">
    <location>
        <begin position="186"/>
        <end position="206"/>
    </location>
</feature>
<keyword evidence="1" id="KW-1133">Transmembrane helix</keyword>
<keyword evidence="1" id="KW-0472">Membrane</keyword>
<name>A0A0C3BJN7_SERVB</name>
<protein>
    <submittedName>
        <fullName evidence="2">Uncharacterized protein</fullName>
    </submittedName>
</protein>
<keyword evidence="1" id="KW-0812">Transmembrane</keyword>
<accession>A0A0C3BJN7</accession>
<organism evidence="2 3">
    <name type="scientific">Serendipita vermifera MAFF 305830</name>
    <dbReference type="NCBI Taxonomy" id="933852"/>
    <lineage>
        <taxon>Eukaryota</taxon>
        <taxon>Fungi</taxon>
        <taxon>Dikarya</taxon>
        <taxon>Basidiomycota</taxon>
        <taxon>Agaricomycotina</taxon>
        <taxon>Agaricomycetes</taxon>
        <taxon>Sebacinales</taxon>
        <taxon>Serendipitaceae</taxon>
        <taxon>Serendipita</taxon>
    </lineage>
</organism>
<feature type="transmembrane region" description="Helical" evidence="1">
    <location>
        <begin position="81"/>
        <end position="100"/>
    </location>
</feature>
<dbReference type="OrthoDB" id="10259742at2759"/>
<proteinExistence type="predicted"/>
<gene>
    <name evidence="2" type="ORF">M408DRAFT_327142</name>
</gene>
<sequence>MWIAHFAPGLALKRMAPDTPLALLSLAGALPDALFMVFAILGIETIKYSDKSQDPSYRNPTGGRGSGCFPYDCDYPYTHSITGEIIISLAFAVLVTVYTGSKRWQSFLAVVLAGLTHPLFDLAVHRHDVALTPSEPPNQRHGFPLFDYPIVTFVVDLGIFLGALYYHLSTARVKGTQEHRLQTAKAYVYAAIAATLIQADFAFFGAPTTLARAFHAPLFLGQILAISWGCGLLDVASEGAGGLEKAKAGKAL</sequence>